<dbReference type="EMBL" id="BAAARV010000091">
    <property type="protein sequence ID" value="GAA2382162.1"/>
    <property type="molecule type" value="Genomic_DNA"/>
</dbReference>
<evidence type="ECO:0000256" key="2">
    <source>
        <dbReference type="ARBA" id="ARBA00022475"/>
    </source>
</evidence>
<feature type="transmembrane region" description="Helical" evidence="6">
    <location>
        <begin position="176"/>
        <end position="200"/>
    </location>
</feature>
<keyword evidence="2" id="KW-1003">Cell membrane</keyword>
<dbReference type="InterPro" id="IPR050367">
    <property type="entry name" value="APC_superfamily"/>
</dbReference>
<feature type="chain" id="PRO_5047164893" evidence="7">
    <location>
        <begin position="20"/>
        <end position="478"/>
    </location>
</feature>
<feature type="transmembrane region" description="Helical" evidence="6">
    <location>
        <begin position="35"/>
        <end position="55"/>
    </location>
</feature>
<protein>
    <submittedName>
        <fullName evidence="8">APC family permease</fullName>
    </submittedName>
</protein>
<gene>
    <name evidence="8" type="ORF">GCM10010170_090290</name>
</gene>
<evidence type="ECO:0000256" key="7">
    <source>
        <dbReference type="SAM" id="SignalP"/>
    </source>
</evidence>
<evidence type="ECO:0000256" key="4">
    <source>
        <dbReference type="ARBA" id="ARBA00022989"/>
    </source>
</evidence>
<sequence>MGSLIFFTVSASAPMTVLAGGVVTTYAVTGSIGVPLSFPILGVALALFTVGYAAMTRYVENAGAFYAYIALGLSRAWGVAGSAVAIVAYNTIQIGLYGLFGWAFSGFAAAHWQADLPWWACALGVWAIVGLLGLFNVDLSAKVLGFFLIAEIIAVLLFDIGGFGHPAGGSVSTESLAPGSLFTSGVGGVFAFGIAAFVGFESAAVYSGEVKDPRRTVARATYVAVAITSVLYAVSAWALASASGKDGLAAGPADPFGMIGQWFGTGLSTAANVLFLTSVFAALLSFHMVVSRYTFAAGQEGVLPRFTAATWRRTGSPVAGSLLQSLAGVVTFAIFAMLGRDPLLELFTWLSYVAAVGVLVLMIGTSVSVLGYFARRDSVESVWQRIIAPGLAAIALIAITATVVVNADSILGAEKGSVLTYVLPGIVAAAVVIGLLWGYTIKLTRPSVYAGIGEGGARQAAALAGIEDLLAQDERIPA</sequence>
<dbReference type="Gene3D" id="1.20.1740.10">
    <property type="entry name" value="Amino acid/polyamine transporter I"/>
    <property type="match status" value="1"/>
</dbReference>
<dbReference type="InterPro" id="IPR002293">
    <property type="entry name" value="AA/rel_permease1"/>
</dbReference>
<keyword evidence="9" id="KW-1185">Reference proteome</keyword>
<evidence type="ECO:0000256" key="3">
    <source>
        <dbReference type="ARBA" id="ARBA00022692"/>
    </source>
</evidence>
<feature type="transmembrane region" description="Helical" evidence="6">
    <location>
        <begin position="76"/>
        <end position="104"/>
    </location>
</feature>
<feature type="signal peptide" evidence="7">
    <location>
        <begin position="1"/>
        <end position="19"/>
    </location>
</feature>
<feature type="transmembrane region" description="Helical" evidence="6">
    <location>
        <begin position="259"/>
        <end position="284"/>
    </location>
</feature>
<feature type="transmembrane region" description="Helical" evidence="6">
    <location>
        <begin position="350"/>
        <end position="374"/>
    </location>
</feature>
<dbReference type="PANTHER" id="PTHR42770:SF16">
    <property type="entry name" value="AMINO ACID PERMEASE"/>
    <property type="match status" value="1"/>
</dbReference>
<dbReference type="Proteomes" id="UP001501444">
    <property type="component" value="Unassembled WGS sequence"/>
</dbReference>
<evidence type="ECO:0000313" key="8">
    <source>
        <dbReference type="EMBL" id="GAA2382162.1"/>
    </source>
</evidence>
<evidence type="ECO:0000313" key="9">
    <source>
        <dbReference type="Proteomes" id="UP001501444"/>
    </source>
</evidence>
<keyword evidence="5 6" id="KW-0472">Membrane</keyword>
<evidence type="ECO:0000256" key="1">
    <source>
        <dbReference type="ARBA" id="ARBA00004651"/>
    </source>
</evidence>
<keyword evidence="3 6" id="KW-0812">Transmembrane</keyword>
<proteinExistence type="predicted"/>
<dbReference type="PANTHER" id="PTHR42770">
    <property type="entry name" value="AMINO ACID TRANSPORTER-RELATED"/>
    <property type="match status" value="1"/>
</dbReference>
<evidence type="ECO:0000256" key="5">
    <source>
        <dbReference type="ARBA" id="ARBA00023136"/>
    </source>
</evidence>
<dbReference type="RefSeq" id="WP_344618848.1">
    <property type="nucleotide sequence ID" value="NZ_BAAARV010000091.1"/>
</dbReference>
<reference evidence="8 9" key="1">
    <citation type="journal article" date="2019" name="Int. J. Syst. Evol. Microbiol.">
        <title>The Global Catalogue of Microorganisms (GCM) 10K type strain sequencing project: providing services to taxonomists for standard genome sequencing and annotation.</title>
        <authorList>
            <consortium name="The Broad Institute Genomics Platform"/>
            <consortium name="The Broad Institute Genome Sequencing Center for Infectious Disease"/>
            <person name="Wu L."/>
            <person name="Ma J."/>
        </authorList>
    </citation>
    <scope>NUCLEOTIDE SEQUENCE [LARGE SCALE GENOMIC DNA]</scope>
    <source>
        <strain evidence="8 9">JCM 3272</strain>
    </source>
</reference>
<evidence type="ECO:0000256" key="6">
    <source>
        <dbReference type="SAM" id="Phobius"/>
    </source>
</evidence>
<feature type="transmembrane region" description="Helical" evidence="6">
    <location>
        <begin position="220"/>
        <end position="239"/>
    </location>
</feature>
<comment type="caution">
    <text evidence="8">The sequence shown here is derived from an EMBL/GenBank/DDBJ whole genome shotgun (WGS) entry which is preliminary data.</text>
</comment>
<keyword evidence="4 6" id="KW-1133">Transmembrane helix</keyword>
<accession>A0ABN3HJR2</accession>
<comment type="subcellular location">
    <subcellularLocation>
        <location evidence="1">Cell membrane</location>
        <topology evidence="1">Multi-pass membrane protein</topology>
    </subcellularLocation>
</comment>
<feature type="transmembrane region" description="Helical" evidence="6">
    <location>
        <begin position="386"/>
        <end position="406"/>
    </location>
</feature>
<feature type="transmembrane region" description="Helical" evidence="6">
    <location>
        <begin position="318"/>
        <end position="338"/>
    </location>
</feature>
<name>A0ABN3HJR2_9ACTN</name>
<feature type="transmembrane region" description="Helical" evidence="6">
    <location>
        <begin position="116"/>
        <end position="137"/>
    </location>
</feature>
<keyword evidence="7" id="KW-0732">Signal</keyword>
<organism evidence="8 9">
    <name type="scientific">Dactylosporangium salmoneum</name>
    <dbReference type="NCBI Taxonomy" id="53361"/>
    <lineage>
        <taxon>Bacteria</taxon>
        <taxon>Bacillati</taxon>
        <taxon>Actinomycetota</taxon>
        <taxon>Actinomycetes</taxon>
        <taxon>Micromonosporales</taxon>
        <taxon>Micromonosporaceae</taxon>
        <taxon>Dactylosporangium</taxon>
    </lineage>
</organism>
<feature type="transmembrane region" description="Helical" evidence="6">
    <location>
        <begin position="144"/>
        <end position="164"/>
    </location>
</feature>
<dbReference type="Pfam" id="PF13520">
    <property type="entry name" value="AA_permease_2"/>
    <property type="match status" value="1"/>
</dbReference>
<feature type="transmembrane region" description="Helical" evidence="6">
    <location>
        <begin position="418"/>
        <end position="439"/>
    </location>
</feature>
<dbReference type="PIRSF" id="PIRSF006060">
    <property type="entry name" value="AA_transporter"/>
    <property type="match status" value="1"/>
</dbReference>